<name>A0A6P1PXI7_9GAMM</name>
<dbReference type="InterPro" id="IPR049156">
    <property type="entry name" value="Phage_chap_TAC_15-like"/>
</dbReference>
<dbReference type="OrthoDB" id="9034327at2"/>
<keyword evidence="2" id="KW-1185">Reference proteome</keyword>
<dbReference type="KEGG" id="mint:C7M51_01562"/>
<organism evidence="1 2">
    <name type="scientific">Mixta intestinalis</name>
    <dbReference type="NCBI Taxonomy" id="1615494"/>
    <lineage>
        <taxon>Bacteria</taxon>
        <taxon>Pseudomonadati</taxon>
        <taxon>Pseudomonadota</taxon>
        <taxon>Gammaproteobacteria</taxon>
        <taxon>Enterobacterales</taxon>
        <taxon>Erwiniaceae</taxon>
        <taxon>Mixta</taxon>
    </lineage>
</organism>
<sequence>MEIELKGNIYRAGKLSVFDQLKVSRKLLPVLGGMVGELKKLQAGQADIETLLPVIADTVAGMSDSDCDAIIHPCLSVVSRQNGKTWAPVFRSGELMFDDIDLMTMLQLVARVIGESLGNFFPEHLDSETASPQTV</sequence>
<gene>
    <name evidence="1" type="ORF">C7M51_01562</name>
</gene>
<reference evidence="1 2" key="1">
    <citation type="submission" date="2018-03" db="EMBL/GenBank/DDBJ databases">
        <title>Pantoea intestinalis SRCM103226 isolated form the mealworm.</title>
        <authorList>
            <person name="Jeong D.-Y."/>
            <person name="Kim J.W."/>
        </authorList>
    </citation>
    <scope>NUCLEOTIDE SEQUENCE [LARGE SCALE GENOMIC DNA]</scope>
    <source>
        <strain evidence="1 2">SRCM103226</strain>
    </source>
</reference>
<dbReference type="EMBL" id="CP028271">
    <property type="protein sequence ID" value="QHM71276.1"/>
    <property type="molecule type" value="Genomic_DNA"/>
</dbReference>
<accession>A0A6P1PXI7</accession>
<proteinExistence type="predicted"/>
<dbReference type="AlphaFoldDB" id="A0A6P1PXI7"/>
<protein>
    <recommendedName>
        <fullName evidence="3">Bacteriophage protein</fullName>
    </recommendedName>
</protein>
<dbReference type="Proteomes" id="UP000464053">
    <property type="component" value="Chromosome"/>
</dbReference>
<evidence type="ECO:0000313" key="2">
    <source>
        <dbReference type="Proteomes" id="UP000464053"/>
    </source>
</evidence>
<evidence type="ECO:0008006" key="3">
    <source>
        <dbReference type="Google" id="ProtNLM"/>
    </source>
</evidence>
<dbReference type="RefSeq" id="WP_160621277.1">
    <property type="nucleotide sequence ID" value="NZ_CP028271.1"/>
</dbReference>
<dbReference type="Pfam" id="PF21822">
    <property type="entry name" value="Phage_TAC_15"/>
    <property type="match status" value="1"/>
</dbReference>
<evidence type="ECO:0000313" key="1">
    <source>
        <dbReference type="EMBL" id="QHM71276.1"/>
    </source>
</evidence>